<comment type="caution">
    <text evidence="14">The sequence shown here is derived from an EMBL/GenBank/DDBJ whole genome shotgun (WGS) entry which is preliminary data.</text>
</comment>
<evidence type="ECO:0000256" key="9">
    <source>
        <dbReference type="ARBA" id="ARBA00023136"/>
    </source>
</evidence>
<evidence type="ECO:0000313" key="14">
    <source>
        <dbReference type="EMBL" id="PPE72902.1"/>
    </source>
</evidence>
<dbReference type="SUPFAM" id="SSF50156">
    <property type="entry name" value="PDZ domain-like"/>
    <property type="match status" value="1"/>
</dbReference>
<dbReference type="InterPro" id="IPR001639">
    <property type="entry name" value="T2SS_protein-GspC"/>
</dbReference>
<evidence type="ECO:0000256" key="4">
    <source>
        <dbReference type="ARBA" id="ARBA00022475"/>
    </source>
</evidence>
<evidence type="ECO:0000256" key="11">
    <source>
        <dbReference type="SAM" id="Phobius"/>
    </source>
</evidence>
<evidence type="ECO:0000313" key="15">
    <source>
        <dbReference type="Proteomes" id="UP000238220"/>
    </source>
</evidence>
<evidence type="ECO:0000256" key="10">
    <source>
        <dbReference type="SAM" id="MobiDB-lite"/>
    </source>
</evidence>
<dbReference type="InterPro" id="IPR024961">
    <property type="entry name" value="T2SS_GspC_N"/>
</dbReference>
<dbReference type="AlphaFoldDB" id="A0A2S5TDA5"/>
<dbReference type="Gene3D" id="2.30.30.830">
    <property type="match status" value="1"/>
</dbReference>
<dbReference type="NCBIfam" id="TIGR01713">
    <property type="entry name" value="typeII_sec_gspC"/>
    <property type="match status" value="1"/>
</dbReference>
<dbReference type="GO" id="GO:0015627">
    <property type="term" value="C:type II protein secretion system complex"/>
    <property type="evidence" value="ECO:0007669"/>
    <property type="project" value="InterPro"/>
</dbReference>
<evidence type="ECO:0000256" key="7">
    <source>
        <dbReference type="ARBA" id="ARBA00022927"/>
    </source>
</evidence>
<dbReference type="GO" id="GO:0005886">
    <property type="term" value="C:plasma membrane"/>
    <property type="evidence" value="ECO:0007669"/>
    <property type="project" value="UniProtKB-SubCell"/>
</dbReference>
<proteinExistence type="inferred from homology"/>
<dbReference type="Pfam" id="PF13180">
    <property type="entry name" value="PDZ_2"/>
    <property type="match status" value="1"/>
</dbReference>
<feature type="domain" description="PDZ" evidence="13">
    <location>
        <begin position="237"/>
        <end position="292"/>
    </location>
</feature>
<comment type="similarity">
    <text evidence="2">Belongs to the GSP C family.</text>
</comment>
<feature type="domain" description="Type II secretion system protein GspC N-terminal" evidence="12">
    <location>
        <begin position="27"/>
        <end position="166"/>
    </location>
</feature>
<evidence type="ECO:0000256" key="6">
    <source>
        <dbReference type="ARBA" id="ARBA00022692"/>
    </source>
</evidence>
<evidence type="ECO:0000256" key="5">
    <source>
        <dbReference type="ARBA" id="ARBA00022519"/>
    </source>
</evidence>
<sequence length="293" mass="30989">MTAALPLHKLTAAYERYGRRLPPLANLLLLALIAATLARLAWTLLPVPEEGRWRPAPTAPVQPAAQAAPGPFNVERLVGASLFGSYQAVPGSADLNNAPETRLNLTLLGILADRGEQASRALISDGSGEEKPYAVGDDIARGVTLEAIFPDRVILMRNGKAETLRLNKDQPGSSVAATAPAGPASMDSGTAATLAAARDQILQDPSRASEYIRVQPASVNGQLRGYRVYPGRERGLFNDVGLRPGDVVTAVNGIELDNAQKALQMLNDLSRASNFALTVDRGGQAQTVNVTLN</sequence>
<comment type="subcellular location">
    <subcellularLocation>
        <location evidence="1">Cell inner membrane</location>
    </subcellularLocation>
</comment>
<keyword evidence="7" id="KW-0653">Protein transport</keyword>
<evidence type="ECO:0000259" key="12">
    <source>
        <dbReference type="Pfam" id="PF11356"/>
    </source>
</evidence>
<keyword evidence="5" id="KW-0997">Cell inner membrane</keyword>
<name>A0A2S5TDA5_9GAMM</name>
<keyword evidence="8 11" id="KW-1133">Transmembrane helix</keyword>
<organism evidence="14 15">
    <name type="scientific">Solimonas fluminis</name>
    <dbReference type="NCBI Taxonomy" id="2086571"/>
    <lineage>
        <taxon>Bacteria</taxon>
        <taxon>Pseudomonadati</taxon>
        <taxon>Pseudomonadota</taxon>
        <taxon>Gammaproteobacteria</taxon>
        <taxon>Nevskiales</taxon>
        <taxon>Nevskiaceae</taxon>
        <taxon>Solimonas</taxon>
    </lineage>
</organism>
<protein>
    <submittedName>
        <fullName evidence="14">Type II secretion system protein GspC</fullName>
    </submittedName>
</protein>
<evidence type="ECO:0000256" key="1">
    <source>
        <dbReference type="ARBA" id="ARBA00004533"/>
    </source>
</evidence>
<accession>A0A2S5TDA5</accession>
<reference evidence="14 15" key="1">
    <citation type="submission" date="2018-02" db="EMBL/GenBank/DDBJ databases">
        <title>Genome sequencing of Solimonas sp. HR-BB.</title>
        <authorList>
            <person name="Lee Y."/>
            <person name="Jeon C.O."/>
        </authorList>
    </citation>
    <scope>NUCLEOTIDE SEQUENCE [LARGE SCALE GENOMIC DNA]</scope>
    <source>
        <strain evidence="14 15">HR-BB</strain>
    </source>
</reference>
<dbReference type="RefSeq" id="WP_104231346.1">
    <property type="nucleotide sequence ID" value="NZ_PSNW01000009.1"/>
</dbReference>
<dbReference type="EMBL" id="PSNW01000009">
    <property type="protein sequence ID" value="PPE72902.1"/>
    <property type="molecule type" value="Genomic_DNA"/>
</dbReference>
<feature type="region of interest" description="Disordered" evidence="10">
    <location>
        <begin position="168"/>
        <end position="188"/>
    </location>
</feature>
<dbReference type="Proteomes" id="UP000238220">
    <property type="component" value="Unassembled WGS sequence"/>
</dbReference>
<dbReference type="Pfam" id="PF11356">
    <property type="entry name" value="T2SSC"/>
    <property type="match status" value="1"/>
</dbReference>
<evidence type="ECO:0000256" key="8">
    <source>
        <dbReference type="ARBA" id="ARBA00022989"/>
    </source>
</evidence>
<evidence type="ECO:0000256" key="3">
    <source>
        <dbReference type="ARBA" id="ARBA00022448"/>
    </source>
</evidence>
<dbReference type="InterPro" id="IPR036034">
    <property type="entry name" value="PDZ_sf"/>
</dbReference>
<gene>
    <name evidence="14" type="primary">gspC</name>
    <name evidence="14" type="ORF">C3942_15880</name>
</gene>
<feature type="transmembrane region" description="Helical" evidence="11">
    <location>
        <begin position="24"/>
        <end position="45"/>
    </location>
</feature>
<keyword evidence="9 11" id="KW-0472">Membrane</keyword>
<dbReference type="Gene3D" id="2.30.42.10">
    <property type="match status" value="1"/>
</dbReference>
<keyword evidence="3" id="KW-0813">Transport</keyword>
<dbReference type="GO" id="GO:0015628">
    <property type="term" value="P:protein secretion by the type II secretion system"/>
    <property type="evidence" value="ECO:0007669"/>
    <property type="project" value="InterPro"/>
</dbReference>
<evidence type="ECO:0000256" key="2">
    <source>
        <dbReference type="ARBA" id="ARBA00007986"/>
    </source>
</evidence>
<dbReference type="OrthoDB" id="1491375at2"/>
<keyword evidence="15" id="KW-1185">Reference proteome</keyword>
<evidence type="ECO:0000259" key="13">
    <source>
        <dbReference type="Pfam" id="PF13180"/>
    </source>
</evidence>
<dbReference type="InterPro" id="IPR001478">
    <property type="entry name" value="PDZ"/>
</dbReference>
<keyword evidence="6 11" id="KW-0812">Transmembrane</keyword>
<keyword evidence="4" id="KW-1003">Cell membrane</keyword>